<evidence type="ECO:0000313" key="1">
    <source>
        <dbReference type="EMBL" id="PPE03708.1"/>
    </source>
</evidence>
<dbReference type="EMBL" id="PHHC01000083">
    <property type="protein sequence ID" value="PPE03708.1"/>
    <property type="molecule type" value="Genomic_DNA"/>
</dbReference>
<gene>
    <name evidence="1" type="ORF">HCUR_00847</name>
</gene>
<reference evidence="1 2" key="1">
    <citation type="submission" date="2017-11" db="EMBL/GenBank/DDBJ databases">
        <title>Comparative genomic analysis of Holospora spp., intranuclear symbionts of paramecia.</title>
        <authorList>
            <person name="Garushyants S.K."/>
            <person name="Beliavskaya A."/>
            <person name="Malko D.B."/>
            <person name="Logacheva M.D."/>
            <person name="Rautian M.S."/>
            <person name="Gelfand M.S."/>
        </authorList>
    </citation>
    <scope>NUCLEOTIDE SEQUENCE [LARGE SCALE GENOMIC DNA]</scope>
    <source>
        <strain evidence="2">02AZ16</strain>
    </source>
</reference>
<dbReference type="Proteomes" id="UP000239425">
    <property type="component" value="Unassembled WGS sequence"/>
</dbReference>
<keyword evidence="2" id="KW-1185">Reference proteome</keyword>
<dbReference type="AlphaFoldDB" id="A0A2S5R8R4"/>
<sequence length="49" mass="5339">MGSTLRPIGLLPASLEGLTCWVKKIILTHILENRGVVLDNAAFHQGKAR</sequence>
<proteinExistence type="predicted"/>
<comment type="caution">
    <text evidence="1">The sequence shown here is derived from an EMBL/GenBank/DDBJ whole genome shotgun (WGS) entry which is preliminary data.</text>
</comment>
<name>A0A2S5R8R4_9PROT</name>
<accession>A0A2S5R8R4</accession>
<protein>
    <submittedName>
        <fullName evidence="1">Uncharacterized protein</fullName>
    </submittedName>
</protein>
<organism evidence="1 2">
    <name type="scientific">Holospora curviuscula</name>
    <dbReference type="NCBI Taxonomy" id="1082868"/>
    <lineage>
        <taxon>Bacteria</taxon>
        <taxon>Pseudomonadati</taxon>
        <taxon>Pseudomonadota</taxon>
        <taxon>Alphaproteobacteria</taxon>
        <taxon>Holosporales</taxon>
        <taxon>Holosporaceae</taxon>
        <taxon>Holospora</taxon>
    </lineage>
</organism>
<dbReference type="RefSeq" id="WP_165780737.1">
    <property type="nucleotide sequence ID" value="NZ_PHHC01000083.1"/>
</dbReference>
<evidence type="ECO:0000313" key="2">
    <source>
        <dbReference type="Proteomes" id="UP000239425"/>
    </source>
</evidence>